<dbReference type="PROSITE" id="PS50887">
    <property type="entry name" value="GGDEF"/>
    <property type="match status" value="1"/>
</dbReference>
<feature type="domain" description="GGDEF" evidence="2">
    <location>
        <begin position="227"/>
        <end position="363"/>
    </location>
</feature>
<dbReference type="InterPro" id="IPR000160">
    <property type="entry name" value="GGDEF_dom"/>
</dbReference>
<dbReference type="KEGG" id="mpec:B9O19_01842"/>
<feature type="transmembrane region" description="Helical" evidence="1">
    <location>
        <begin position="164"/>
        <end position="183"/>
    </location>
</feature>
<dbReference type="GO" id="GO:0043709">
    <property type="term" value="P:cell adhesion involved in single-species biofilm formation"/>
    <property type="evidence" value="ECO:0007669"/>
    <property type="project" value="TreeGrafter"/>
</dbReference>
<dbReference type="RefSeq" id="WP_102366146.1">
    <property type="nucleotide sequence ID" value="NZ_CP020991.1"/>
</dbReference>
<keyword evidence="1" id="KW-1133">Transmembrane helix</keyword>
<dbReference type="EMBL" id="CP020991">
    <property type="protein sequence ID" value="AUO19991.1"/>
    <property type="molecule type" value="Genomic_DNA"/>
</dbReference>
<dbReference type="Gene3D" id="3.30.70.270">
    <property type="match status" value="1"/>
</dbReference>
<dbReference type="SMART" id="SM00267">
    <property type="entry name" value="GGDEF"/>
    <property type="match status" value="1"/>
</dbReference>
<feature type="transmembrane region" description="Helical" evidence="1">
    <location>
        <begin position="60"/>
        <end position="78"/>
    </location>
</feature>
<dbReference type="CDD" id="cd01949">
    <property type="entry name" value="GGDEF"/>
    <property type="match status" value="1"/>
</dbReference>
<dbReference type="SUPFAM" id="SSF55073">
    <property type="entry name" value="Nucleotide cyclase"/>
    <property type="match status" value="1"/>
</dbReference>
<dbReference type="InterPro" id="IPR050469">
    <property type="entry name" value="Diguanylate_Cyclase"/>
</dbReference>
<dbReference type="InterPro" id="IPR043128">
    <property type="entry name" value="Rev_trsase/Diguanyl_cyclase"/>
</dbReference>
<feature type="transmembrane region" description="Helical" evidence="1">
    <location>
        <begin position="85"/>
        <end position="107"/>
    </location>
</feature>
<dbReference type="GO" id="GO:1902201">
    <property type="term" value="P:negative regulation of bacterial-type flagellum-dependent cell motility"/>
    <property type="evidence" value="ECO:0007669"/>
    <property type="project" value="TreeGrafter"/>
</dbReference>
<dbReference type="GO" id="GO:0005886">
    <property type="term" value="C:plasma membrane"/>
    <property type="evidence" value="ECO:0007669"/>
    <property type="project" value="TreeGrafter"/>
</dbReference>
<evidence type="ECO:0000259" key="2">
    <source>
        <dbReference type="PROSITE" id="PS50887"/>
    </source>
</evidence>
<sequence>MKFKNLYTNEVYKEKQLLADNYEKVVDSNNDFTKVILKIGGFCFFMLFITSMFIPSYYNLRIVYFSVFLILAAFYLLIKLREKYVGIWSIYVVFTAAVVCFTLTGSFITPNDIGVMVLALLLTFPIIVLDKSIRIILTEFFFLVFYISMIYLHKAPSLVIDEIVNSIFSFVLGVTLGEYFRIVRLKNFELERQAHIRETTDVLTQLFNKRKLFDFFIEYENGVYKEPVTAMSILDIDDFKLYNDTYGHQTGDDCLRQIGLCLKKLEGIYHLTFYRYGGEEFVAVLHDPDIADISSVFEKINQAVRNLNISHSAVSKGVVTVSIGVVPIKYNCKPNFEQLLDNADKALYSAKRTGKDKTVIFCDDFNEPDIHGHYSKVHT</sequence>
<dbReference type="InterPro" id="IPR029787">
    <property type="entry name" value="Nucleotide_cyclase"/>
</dbReference>
<dbReference type="Proteomes" id="UP000235589">
    <property type="component" value="Chromosome"/>
</dbReference>
<protein>
    <submittedName>
        <fullName evidence="3">Diguanylate cyclase</fullName>
    </submittedName>
</protein>
<name>A0A2K9P431_9FIRM</name>
<dbReference type="GO" id="GO:0052621">
    <property type="term" value="F:diguanylate cyclase activity"/>
    <property type="evidence" value="ECO:0007669"/>
    <property type="project" value="TreeGrafter"/>
</dbReference>
<keyword evidence="4" id="KW-1185">Reference proteome</keyword>
<keyword evidence="1" id="KW-0472">Membrane</keyword>
<dbReference type="OrthoDB" id="9804955at2"/>
<dbReference type="PANTHER" id="PTHR45138:SF9">
    <property type="entry name" value="DIGUANYLATE CYCLASE DGCM-RELATED"/>
    <property type="match status" value="1"/>
</dbReference>
<organism evidence="3 4">
    <name type="scientific">Monoglobus pectinilyticus</name>
    <dbReference type="NCBI Taxonomy" id="1981510"/>
    <lineage>
        <taxon>Bacteria</taxon>
        <taxon>Bacillati</taxon>
        <taxon>Bacillota</taxon>
        <taxon>Clostridia</taxon>
        <taxon>Monoglobales</taxon>
        <taxon>Monoglobaceae</taxon>
        <taxon>Monoglobus</taxon>
    </lineage>
</organism>
<evidence type="ECO:0000313" key="4">
    <source>
        <dbReference type="Proteomes" id="UP000235589"/>
    </source>
</evidence>
<accession>A0A2K9P431</accession>
<dbReference type="GeneID" id="98063222"/>
<gene>
    <name evidence="3" type="ORF">B9O19_01842</name>
</gene>
<dbReference type="NCBIfam" id="TIGR00254">
    <property type="entry name" value="GGDEF"/>
    <property type="match status" value="1"/>
</dbReference>
<dbReference type="AlphaFoldDB" id="A0A2K9P431"/>
<feature type="transmembrane region" description="Helical" evidence="1">
    <location>
        <begin position="136"/>
        <end position="152"/>
    </location>
</feature>
<feature type="transmembrane region" description="Helical" evidence="1">
    <location>
        <begin position="113"/>
        <end position="129"/>
    </location>
</feature>
<evidence type="ECO:0000313" key="3">
    <source>
        <dbReference type="EMBL" id="AUO19991.1"/>
    </source>
</evidence>
<dbReference type="PANTHER" id="PTHR45138">
    <property type="entry name" value="REGULATORY COMPONENTS OF SENSORY TRANSDUCTION SYSTEM"/>
    <property type="match status" value="1"/>
</dbReference>
<reference evidence="3 4" key="1">
    <citation type="submission" date="2017-04" db="EMBL/GenBank/DDBJ databases">
        <title>Monoglobus pectinilyticus 14 draft genome.</title>
        <authorList>
            <person name="Kim C."/>
            <person name="Rosendale D.I."/>
            <person name="Kelly W.J."/>
            <person name="Tannock G.W."/>
            <person name="Patchett M.L."/>
            <person name="Jordens J.Z."/>
        </authorList>
    </citation>
    <scope>NUCLEOTIDE SEQUENCE [LARGE SCALE GENOMIC DNA]</scope>
    <source>
        <strain evidence="3 4">14</strain>
    </source>
</reference>
<feature type="transmembrane region" description="Helical" evidence="1">
    <location>
        <begin position="35"/>
        <end position="54"/>
    </location>
</feature>
<proteinExistence type="predicted"/>
<evidence type="ECO:0000256" key="1">
    <source>
        <dbReference type="SAM" id="Phobius"/>
    </source>
</evidence>
<dbReference type="Pfam" id="PF00990">
    <property type="entry name" value="GGDEF"/>
    <property type="match status" value="1"/>
</dbReference>
<keyword evidence="1" id="KW-0812">Transmembrane</keyword>